<evidence type="ECO:0000313" key="2">
    <source>
        <dbReference type="Proteomes" id="UP001295444"/>
    </source>
</evidence>
<organism evidence="1 2">
    <name type="scientific">Pelobates cultripes</name>
    <name type="common">Western spadefoot toad</name>
    <dbReference type="NCBI Taxonomy" id="61616"/>
    <lineage>
        <taxon>Eukaryota</taxon>
        <taxon>Metazoa</taxon>
        <taxon>Chordata</taxon>
        <taxon>Craniata</taxon>
        <taxon>Vertebrata</taxon>
        <taxon>Euteleostomi</taxon>
        <taxon>Amphibia</taxon>
        <taxon>Batrachia</taxon>
        <taxon>Anura</taxon>
        <taxon>Pelobatoidea</taxon>
        <taxon>Pelobatidae</taxon>
        <taxon>Pelobates</taxon>
    </lineage>
</organism>
<gene>
    <name evidence="1" type="ORF">PECUL_23A052738</name>
</gene>
<dbReference type="EMBL" id="OW240920">
    <property type="protein sequence ID" value="CAH2313930.1"/>
    <property type="molecule type" value="Genomic_DNA"/>
</dbReference>
<name>A0AAD1T2J8_PELCU</name>
<accession>A0AAD1T2J8</accession>
<reference evidence="1" key="1">
    <citation type="submission" date="2022-03" db="EMBL/GenBank/DDBJ databases">
        <authorList>
            <person name="Alioto T."/>
            <person name="Alioto T."/>
            <person name="Gomez Garrido J."/>
        </authorList>
    </citation>
    <scope>NUCLEOTIDE SEQUENCE</scope>
</reference>
<feature type="non-terminal residue" evidence="1">
    <location>
        <position position="1"/>
    </location>
</feature>
<dbReference type="AlphaFoldDB" id="A0AAD1T2J8"/>
<proteinExistence type="predicted"/>
<dbReference type="Proteomes" id="UP001295444">
    <property type="component" value="Chromosome 09"/>
</dbReference>
<evidence type="ECO:0000313" key="1">
    <source>
        <dbReference type="EMBL" id="CAH2313930.1"/>
    </source>
</evidence>
<sequence length="176" mass="20048">RLHPVDTEDVVLPRKRATYRAKAVRTWKRAKALTESDSKEVSDVSDAIDPVYSEDSSPECSVTATPAIEAKQEAVNSAILDPQGEPLFDPDALHKHRSGEWYPTDHVAKYIATRVRKPLDKATRNNLERSAHALWSLTWPVLHQTWILRSANSWENLVDRPKRDWTIPCDTVRTKS</sequence>
<keyword evidence="2" id="KW-1185">Reference proteome</keyword>
<protein>
    <submittedName>
        <fullName evidence="1">Uncharacterized protein</fullName>
    </submittedName>
</protein>